<organism evidence="8">
    <name type="scientific">freshwater metagenome</name>
    <dbReference type="NCBI Taxonomy" id="449393"/>
    <lineage>
        <taxon>unclassified sequences</taxon>
        <taxon>metagenomes</taxon>
        <taxon>ecological metagenomes</taxon>
    </lineage>
</organism>
<dbReference type="PANTHER" id="PTHR44154">
    <property type="entry name" value="QUINONE OXIDOREDUCTASE"/>
    <property type="match status" value="1"/>
</dbReference>
<dbReference type="InterPro" id="IPR013149">
    <property type="entry name" value="ADH-like_C"/>
</dbReference>
<feature type="domain" description="Enoyl reductase (ER)" evidence="7">
    <location>
        <begin position="37"/>
        <end position="402"/>
    </location>
</feature>
<evidence type="ECO:0000256" key="1">
    <source>
        <dbReference type="ARBA" id="ARBA00004496"/>
    </source>
</evidence>
<evidence type="ECO:0000256" key="2">
    <source>
        <dbReference type="ARBA" id="ARBA00011881"/>
    </source>
</evidence>
<dbReference type="InterPro" id="IPR011032">
    <property type="entry name" value="GroES-like_sf"/>
</dbReference>
<dbReference type="InterPro" id="IPR036291">
    <property type="entry name" value="NAD(P)-bd_dom_sf"/>
</dbReference>
<keyword evidence="6" id="KW-0007">Acetylation</keyword>
<protein>
    <submittedName>
        <fullName evidence="8">Unannotated protein</fullName>
    </submittedName>
</protein>
<reference evidence="8" key="1">
    <citation type="submission" date="2020-05" db="EMBL/GenBank/DDBJ databases">
        <authorList>
            <person name="Chiriac C."/>
            <person name="Salcher M."/>
            <person name="Ghai R."/>
            <person name="Kavagutti S V."/>
        </authorList>
    </citation>
    <scope>NUCLEOTIDE SEQUENCE</scope>
</reference>
<dbReference type="Gene3D" id="3.40.50.720">
    <property type="entry name" value="NAD(P)-binding Rossmann-like Domain"/>
    <property type="match status" value="1"/>
</dbReference>
<dbReference type="PANTHER" id="PTHR44154:SF1">
    <property type="entry name" value="QUINONE OXIDOREDUCTASE"/>
    <property type="match status" value="1"/>
</dbReference>
<dbReference type="InterPro" id="IPR020843">
    <property type="entry name" value="ER"/>
</dbReference>
<dbReference type="GO" id="GO:0043880">
    <property type="term" value="F:crotonyl-CoA reductase activity"/>
    <property type="evidence" value="ECO:0007669"/>
    <property type="project" value="InterPro"/>
</dbReference>
<dbReference type="InterPro" id="IPR051603">
    <property type="entry name" value="Zinc-ADH_QOR/CCCR"/>
</dbReference>
<dbReference type="SUPFAM" id="SSF50129">
    <property type="entry name" value="GroES-like"/>
    <property type="match status" value="1"/>
</dbReference>
<dbReference type="SMART" id="SM00829">
    <property type="entry name" value="PKS_ER"/>
    <property type="match status" value="1"/>
</dbReference>
<proteinExistence type="predicted"/>
<comment type="subunit">
    <text evidence="2">Homotetramer.</text>
</comment>
<dbReference type="GO" id="GO:0005737">
    <property type="term" value="C:cytoplasm"/>
    <property type="evidence" value="ECO:0007669"/>
    <property type="project" value="UniProtKB-SubCell"/>
</dbReference>
<keyword evidence="3" id="KW-0963">Cytoplasm</keyword>
<dbReference type="Pfam" id="PF00107">
    <property type="entry name" value="ADH_zinc_N"/>
    <property type="match status" value="1"/>
</dbReference>
<keyword evidence="5" id="KW-0694">RNA-binding</keyword>
<accession>A0A6J7G8E8</accession>
<dbReference type="EMBL" id="CAFBMR010000006">
    <property type="protein sequence ID" value="CAB4904441.1"/>
    <property type="molecule type" value="Genomic_DNA"/>
</dbReference>
<comment type="subcellular location">
    <subcellularLocation>
        <location evidence="1">Cytoplasm</location>
    </subcellularLocation>
</comment>
<keyword evidence="4" id="KW-0521">NADP</keyword>
<evidence type="ECO:0000313" key="8">
    <source>
        <dbReference type="EMBL" id="CAB4904441.1"/>
    </source>
</evidence>
<dbReference type="InterPro" id="IPR002364">
    <property type="entry name" value="Quin_OxRdtase/zeta-crystal_CS"/>
</dbReference>
<evidence type="ECO:0000256" key="3">
    <source>
        <dbReference type="ARBA" id="ARBA00022490"/>
    </source>
</evidence>
<name>A0A6J7G8E8_9ZZZZ</name>
<evidence type="ECO:0000256" key="4">
    <source>
        <dbReference type="ARBA" id="ARBA00022857"/>
    </source>
</evidence>
<sequence length="415" mass="44319">MTVPVEFRMPALPPIGTVPAVMMAQVIRQDRFGHPSGAFQIEEVATPELGPDDVLIAVMAAGVNYNNVFAARGVPVDVIGMRQRAGEPQDFHIGGSDASGIVYAVGDRVTNVKVGDEVIVHPGYWDTDDPYIARGVDQMIAPSARIWGYDTNYGSFGQFSRAQSHQVLPKAAHLTWEQAAAPTLVGTTAYRMLFGWQGNEVRKDDVVLVWGGSGGLGTQAIQLAKHVGAIPVAVVSSAEKGQACEKLGAAGWINRGDFNHWGIPPHWSDNAGQKEWTGEARRFGKAIWDAVGSKRSPNVVFEHPGEDTVSTSIFVCEPGGMVVICAGTSGYSATVDLRYHWTRQKRFQGSHGTNDAQAIAYNELVRSGVIDPCVGQVVDFTGVGEVHGQMSDGTLPSGNTVILVNAEAEGLGVRA</sequence>
<evidence type="ECO:0000259" key="7">
    <source>
        <dbReference type="SMART" id="SM00829"/>
    </source>
</evidence>
<evidence type="ECO:0000256" key="6">
    <source>
        <dbReference type="ARBA" id="ARBA00022990"/>
    </source>
</evidence>
<gene>
    <name evidence="8" type="ORF">UFOPK3610_00324</name>
</gene>
<dbReference type="InterPro" id="IPR010085">
    <property type="entry name" value="Crot_CoA_red"/>
</dbReference>
<evidence type="ECO:0000256" key="5">
    <source>
        <dbReference type="ARBA" id="ARBA00022884"/>
    </source>
</evidence>
<dbReference type="Pfam" id="PF08240">
    <property type="entry name" value="ADH_N"/>
    <property type="match status" value="1"/>
</dbReference>
<dbReference type="Gene3D" id="3.90.180.10">
    <property type="entry name" value="Medium-chain alcohol dehydrogenases, catalytic domain"/>
    <property type="match status" value="1"/>
</dbReference>
<dbReference type="GO" id="GO:0008270">
    <property type="term" value="F:zinc ion binding"/>
    <property type="evidence" value="ECO:0007669"/>
    <property type="project" value="InterPro"/>
</dbReference>
<dbReference type="AlphaFoldDB" id="A0A6J7G8E8"/>
<dbReference type="InterPro" id="IPR013154">
    <property type="entry name" value="ADH-like_N"/>
</dbReference>
<dbReference type="PROSITE" id="PS01162">
    <property type="entry name" value="QOR_ZETA_CRYSTAL"/>
    <property type="match status" value="1"/>
</dbReference>
<dbReference type="GO" id="GO:0003723">
    <property type="term" value="F:RNA binding"/>
    <property type="evidence" value="ECO:0007669"/>
    <property type="project" value="UniProtKB-KW"/>
</dbReference>
<dbReference type="NCBIfam" id="TIGR01751">
    <property type="entry name" value="crot-CoA-red"/>
    <property type="match status" value="1"/>
</dbReference>
<dbReference type="SUPFAM" id="SSF51735">
    <property type="entry name" value="NAD(P)-binding Rossmann-fold domains"/>
    <property type="match status" value="1"/>
</dbReference>